<evidence type="ECO:0000256" key="1">
    <source>
        <dbReference type="ARBA" id="ARBA00022603"/>
    </source>
</evidence>
<dbReference type="SUPFAM" id="SSF48452">
    <property type="entry name" value="TPR-like"/>
    <property type="match status" value="1"/>
</dbReference>
<keyword evidence="1" id="KW-0489">Methyltransferase</keyword>
<dbReference type="PRINTS" id="PR00996">
    <property type="entry name" value="CHERMTFRASE"/>
</dbReference>
<name>A0A1C2DV18_9PSED</name>
<keyword evidence="2" id="KW-0808">Transferase</keyword>
<feature type="repeat" description="TPR" evidence="4">
    <location>
        <begin position="379"/>
        <end position="412"/>
    </location>
</feature>
<feature type="region of interest" description="Disordered" evidence="5">
    <location>
        <begin position="266"/>
        <end position="309"/>
    </location>
</feature>
<evidence type="ECO:0000256" key="2">
    <source>
        <dbReference type="ARBA" id="ARBA00022679"/>
    </source>
</evidence>
<dbReference type="RefSeq" id="WP_065989926.1">
    <property type="nucleotide sequence ID" value="NZ_MDEN01000064.1"/>
</dbReference>
<dbReference type="OrthoDB" id="9816309at2"/>
<dbReference type="GO" id="GO:0008757">
    <property type="term" value="F:S-adenosylmethionine-dependent methyltransferase activity"/>
    <property type="evidence" value="ECO:0007669"/>
    <property type="project" value="InterPro"/>
</dbReference>
<dbReference type="CDD" id="cd02440">
    <property type="entry name" value="AdoMet_MTases"/>
    <property type="match status" value="1"/>
</dbReference>
<keyword evidence="3" id="KW-0949">S-adenosyl-L-methionine</keyword>
<dbReference type="InterPro" id="IPR029063">
    <property type="entry name" value="SAM-dependent_MTases_sf"/>
</dbReference>
<sequence length="450" mass="49204">MSSDARFFAFLKDRIGLDVASVGEAIIERAVRQRCTLSKARDHDDYWQTLLVSADEQQALIEAVIVPETWFFRYPESFVTLGKLANARLAQLNGVRPLRILSLPCSTGEEPYSIAMALFDAGLRGPQFSVEAVDISPLSIQRARQGVYGKNSFRGDQLGFRERFFNAAEEGYRLEMRVRDQVRFQSGNLLDPAMPVAQSAYDFVFCRNLLIYFDVETQRQGFEALKRMTRDDGVLFIGPAEGSLLGRMGMVSIGIPQSFAFRRRDEAVSEPHGGLTAPAMPPSRNDALPAYSTSARSASAPSRGTLKPQAFAPRLLGDPALAEERRAALRPDIKPAAPGAGSGEAAELLRSIAVLANEGRSGEAKVACEQYLKRFDPVAPVFYWLGLLSEVAGETSAAQGFYRKALYLQPQHPETLAQLAALLAAQGDSAGARRLQERAARGVTKEGHSG</sequence>
<evidence type="ECO:0000313" key="7">
    <source>
        <dbReference type="EMBL" id="OCX18483.1"/>
    </source>
</evidence>
<dbReference type="Proteomes" id="UP000095143">
    <property type="component" value="Unassembled WGS sequence"/>
</dbReference>
<dbReference type="InterPro" id="IPR050903">
    <property type="entry name" value="Bact_Chemotaxis_MeTrfase"/>
</dbReference>
<feature type="domain" description="CheR-type methyltransferase" evidence="6">
    <location>
        <begin position="1"/>
        <end position="241"/>
    </location>
</feature>
<dbReference type="AlphaFoldDB" id="A0A1C2DV18"/>
<dbReference type="Pfam" id="PF01739">
    <property type="entry name" value="CheR"/>
    <property type="match status" value="1"/>
</dbReference>
<proteinExistence type="predicted"/>
<dbReference type="Gene3D" id="1.25.40.10">
    <property type="entry name" value="Tetratricopeptide repeat domain"/>
    <property type="match status" value="1"/>
</dbReference>
<evidence type="ECO:0000313" key="8">
    <source>
        <dbReference type="Proteomes" id="UP000095143"/>
    </source>
</evidence>
<organism evidence="7 8">
    <name type="scientific">Pseudomonas graminis</name>
    <dbReference type="NCBI Taxonomy" id="158627"/>
    <lineage>
        <taxon>Bacteria</taxon>
        <taxon>Pseudomonadati</taxon>
        <taxon>Pseudomonadota</taxon>
        <taxon>Gammaproteobacteria</taxon>
        <taxon>Pseudomonadales</taxon>
        <taxon>Pseudomonadaceae</taxon>
        <taxon>Pseudomonas</taxon>
    </lineage>
</organism>
<comment type="caution">
    <text evidence="7">The sequence shown here is derived from an EMBL/GenBank/DDBJ whole genome shotgun (WGS) entry which is preliminary data.</text>
</comment>
<evidence type="ECO:0000256" key="5">
    <source>
        <dbReference type="SAM" id="MobiDB-lite"/>
    </source>
</evidence>
<dbReference type="SUPFAM" id="SSF53335">
    <property type="entry name" value="S-adenosyl-L-methionine-dependent methyltransferases"/>
    <property type="match status" value="1"/>
</dbReference>
<dbReference type="EMBL" id="MDEN01000064">
    <property type="protein sequence ID" value="OCX18483.1"/>
    <property type="molecule type" value="Genomic_DNA"/>
</dbReference>
<dbReference type="InterPro" id="IPR019734">
    <property type="entry name" value="TPR_rpt"/>
</dbReference>
<evidence type="ECO:0000259" key="6">
    <source>
        <dbReference type="PROSITE" id="PS50123"/>
    </source>
</evidence>
<dbReference type="GO" id="GO:0032259">
    <property type="term" value="P:methylation"/>
    <property type="evidence" value="ECO:0007669"/>
    <property type="project" value="UniProtKB-KW"/>
</dbReference>
<dbReference type="PANTHER" id="PTHR24422">
    <property type="entry name" value="CHEMOTAXIS PROTEIN METHYLTRANSFERASE"/>
    <property type="match status" value="1"/>
</dbReference>
<feature type="compositionally biased region" description="Low complexity" evidence="5">
    <location>
        <begin position="289"/>
        <end position="303"/>
    </location>
</feature>
<dbReference type="Gene3D" id="3.40.50.150">
    <property type="entry name" value="Vaccinia Virus protein VP39"/>
    <property type="match status" value="1"/>
</dbReference>
<keyword evidence="4" id="KW-0802">TPR repeat</keyword>
<dbReference type="PROSITE" id="PS50123">
    <property type="entry name" value="CHER"/>
    <property type="match status" value="1"/>
</dbReference>
<protein>
    <submittedName>
        <fullName evidence="7">Chemotaxis protein CheR</fullName>
    </submittedName>
</protein>
<evidence type="ECO:0000256" key="3">
    <source>
        <dbReference type="ARBA" id="ARBA00022691"/>
    </source>
</evidence>
<gene>
    <name evidence="7" type="ORF">BBI10_15845</name>
</gene>
<dbReference type="PROSITE" id="PS50005">
    <property type="entry name" value="TPR"/>
    <property type="match status" value="1"/>
</dbReference>
<reference evidence="7 8" key="1">
    <citation type="submission" date="2016-08" db="EMBL/GenBank/DDBJ databases">
        <title>Whole genome sequence of Pseudomonas graminis strain UASWS1507, a potential biological control agent for agriculture.</title>
        <authorList>
            <person name="Crovadore J."/>
            <person name="Calmin G."/>
            <person name="Chablais R."/>
            <person name="Cochard B."/>
            <person name="Lefort F."/>
        </authorList>
    </citation>
    <scope>NUCLEOTIDE SEQUENCE [LARGE SCALE GENOMIC DNA]</scope>
    <source>
        <strain evidence="7 8">UASWS1507</strain>
    </source>
</reference>
<dbReference type="SMART" id="SM00138">
    <property type="entry name" value="MeTrc"/>
    <property type="match status" value="1"/>
</dbReference>
<accession>A0A1C2DV18</accession>
<dbReference type="InterPro" id="IPR000780">
    <property type="entry name" value="CheR_MeTrfase"/>
</dbReference>
<dbReference type="InterPro" id="IPR022642">
    <property type="entry name" value="CheR_C"/>
</dbReference>
<evidence type="ECO:0000256" key="4">
    <source>
        <dbReference type="PROSITE-ProRule" id="PRU00339"/>
    </source>
</evidence>
<dbReference type="PANTHER" id="PTHR24422:SF19">
    <property type="entry name" value="CHEMOTAXIS PROTEIN METHYLTRANSFERASE"/>
    <property type="match status" value="1"/>
</dbReference>
<dbReference type="InterPro" id="IPR011990">
    <property type="entry name" value="TPR-like_helical_dom_sf"/>
</dbReference>